<sequence length="417" mass="46211">MYACSTDRLEPGMVVARPLLDERGEILLQTGTTLTVDYITRLRRRGITAVEVRDGLADDVPPVTLISGHLRTAATRNVARVFEAVSSMSRDLFGPNPPITGVQQALDRLGDRPLPLPPQGTEAVVRLYQDIELLIAELLDGVTVASLESLKTHHGDTFTHSVDVAVISLVLGHEARLPHAQLRELGLGALLHDLGKMYVDERVLAKPGPLTEDELNQVRQHPSMGFELVRRMPVFSLVPAHVAYQHHERQDGGGYPRGLEGNNRIDRQLQERIDSRRMLLMAEIAAVADVYSAVTSDRPHRRAYPPDQAIDLMEAHAGAQLNREVVELLTRNLPRYPIGHWVEVTAGAWSGWRGVVLAVPSYSLNQPVVRLLLDAAHEPVDDGVEVDLREDPHTRIACMTEEGLPDLAPDRQRLALR</sequence>
<name>A0A411YC72_9ACTN</name>
<dbReference type="SUPFAM" id="SSF109604">
    <property type="entry name" value="HD-domain/PDEase-like"/>
    <property type="match status" value="1"/>
</dbReference>
<protein>
    <submittedName>
        <fullName evidence="2">HD-GYP domain-containing protein</fullName>
    </submittedName>
</protein>
<dbReference type="InterPro" id="IPR037522">
    <property type="entry name" value="HD_GYP_dom"/>
</dbReference>
<evidence type="ECO:0000313" key="2">
    <source>
        <dbReference type="EMBL" id="QBI18747.1"/>
    </source>
</evidence>
<proteinExistence type="predicted"/>
<keyword evidence="3" id="KW-1185">Reference proteome</keyword>
<organism evidence="2 3">
    <name type="scientific">Egibacter rhizosphaerae</name>
    <dbReference type="NCBI Taxonomy" id="1670831"/>
    <lineage>
        <taxon>Bacteria</taxon>
        <taxon>Bacillati</taxon>
        <taxon>Actinomycetota</taxon>
        <taxon>Nitriliruptoria</taxon>
        <taxon>Egibacterales</taxon>
        <taxon>Egibacteraceae</taxon>
        <taxon>Egibacter</taxon>
    </lineage>
</organism>
<reference evidence="2 3" key="1">
    <citation type="submission" date="2019-01" db="EMBL/GenBank/DDBJ databases">
        <title>Egibacter rhizosphaerae EGI 80759T.</title>
        <authorList>
            <person name="Chen D.-D."/>
            <person name="Tian Y."/>
            <person name="Jiao J.-Y."/>
            <person name="Zhang X.-T."/>
            <person name="Zhang Y.-G."/>
            <person name="Zhang Y."/>
            <person name="Xiao M."/>
            <person name="Shu W.-S."/>
            <person name="Li W.-J."/>
        </authorList>
    </citation>
    <scope>NUCLEOTIDE SEQUENCE [LARGE SCALE GENOMIC DNA]</scope>
    <source>
        <strain evidence="2 3">EGI 80759</strain>
    </source>
</reference>
<dbReference type="CDD" id="cd00077">
    <property type="entry name" value="HDc"/>
    <property type="match status" value="1"/>
</dbReference>
<dbReference type="KEGG" id="erz:ER308_03740"/>
<dbReference type="Proteomes" id="UP000291469">
    <property type="component" value="Chromosome"/>
</dbReference>
<accession>A0A411YC72</accession>
<gene>
    <name evidence="2" type="ORF">ER308_03740</name>
</gene>
<feature type="domain" description="HD-GYP" evidence="1">
    <location>
        <begin position="135"/>
        <end position="345"/>
    </location>
</feature>
<dbReference type="SMART" id="SM00471">
    <property type="entry name" value="HDc"/>
    <property type="match status" value="1"/>
</dbReference>
<dbReference type="Gene3D" id="1.10.3210.10">
    <property type="entry name" value="Hypothetical protein af1432"/>
    <property type="match status" value="1"/>
</dbReference>
<evidence type="ECO:0000259" key="1">
    <source>
        <dbReference type="PROSITE" id="PS51832"/>
    </source>
</evidence>
<dbReference type="PANTHER" id="PTHR43155:SF2">
    <property type="entry name" value="CYCLIC DI-GMP PHOSPHODIESTERASE PA4108"/>
    <property type="match status" value="1"/>
</dbReference>
<dbReference type="PANTHER" id="PTHR43155">
    <property type="entry name" value="CYCLIC DI-GMP PHOSPHODIESTERASE PA4108-RELATED"/>
    <property type="match status" value="1"/>
</dbReference>
<dbReference type="AlphaFoldDB" id="A0A411YC72"/>
<dbReference type="EMBL" id="CP036402">
    <property type="protein sequence ID" value="QBI18747.1"/>
    <property type="molecule type" value="Genomic_DNA"/>
</dbReference>
<dbReference type="Pfam" id="PF13487">
    <property type="entry name" value="HD_5"/>
    <property type="match status" value="1"/>
</dbReference>
<dbReference type="PROSITE" id="PS51832">
    <property type="entry name" value="HD_GYP"/>
    <property type="match status" value="1"/>
</dbReference>
<dbReference type="OrthoDB" id="9802066at2"/>
<dbReference type="RefSeq" id="WP_131153745.1">
    <property type="nucleotide sequence ID" value="NZ_CP036402.1"/>
</dbReference>
<dbReference type="InterPro" id="IPR003607">
    <property type="entry name" value="HD/PDEase_dom"/>
</dbReference>
<evidence type="ECO:0000313" key="3">
    <source>
        <dbReference type="Proteomes" id="UP000291469"/>
    </source>
</evidence>